<keyword evidence="3" id="KW-1185">Reference proteome</keyword>
<protein>
    <submittedName>
        <fullName evidence="2">PRR23 family member E</fullName>
    </submittedName>
</protein>
<dbReference type="EMBL" id="CABD030023941">
    <property type="status" value="NOT_ANNOTATED_CDS"/>
    <property type="molecule type" value="Genomic_DNA"/>
</dbReference>
<accession>A0A2I2YBV9</accession>
<reference evidence="3" key="1">
    <citation type="submission" date="2011-05" db="EMBL/GenBank/DDBJ databases">
        <title>Insights into the evolution of the great apes provided by the gorilla genome.</title>
        <authorList>
            <person name="Scally A."/>
        </authorList>
    </citation>
    <scope>NUCLEOTIDE SEQUENCE [LARGE SCALE GENOMIC DNA]</scope>
</reference>
<reference evidence="2 3" key="2">
    <citation type="journal article" date="2012" name="Nature">
        <title>Insights into hominid evolution from the gorilla genome sequence.</title>
        <authorList>
            <person name="Scally A."/>
            <person name="Dutheil J.Y."/>
            <person name="Hillier L.W."/>
            <person name="Jordan G.E."/>
            <person name="Goodhead I."/>
            <person name="Herrero J."/>
            <person name="Hobolth A."/>
            <person name="Lappalainen T."/>
            <person name="Mailund T."/>
            <person name="Marques-Bonet T."/>
            <person name="McCarthy S."/>
            <person name="Montgomery S.H."/>
            <person name="Schwalie P.C."/>
            <person name="Tang Y.A."/>
            <person name="Ward M.C."/>
            <person name="Xue Y."/>
            <person name="Yngvadottir B."/>
            <person name="Alkan C."/>
            <person name="Andersen L.N."/>
            <person name="Ayub Q."/>
            <person name="Ball E.V."/>
            <person name="Beal K."/>
            <person name="Bradley B.J."/>
            <person name="Chen Y."/>
            <person name="Clee C.M."/>
            <person name="Fitzgerald S."/>
            <person name="Graves T.A."/>
            <person name="Gu Y."/>
            <person name="Heath P."/>
            <person name="Heger A."/>
            <person name="Karakoc E."/>
            <person name="Kolb-Kokocinski A."/>
            <person name="Laird G.K."/>
            <person name="Lunter G."/>
            <person name="Meader S."/>
            <person name="Mort M."/>
            <person name="Mullikin J.C."/>
            <person name="Munch K."/>
            <person name="O'Connor T.D."/>
            <person name="Phillips A.D."/>
            <person name="Prado-Martinez J."/>
            <person name="Rogers A.S."/>
            <person name="Sajjadian S."/>
            <person name="Schmidt D."/>
            <person name="Shaw K."/>
            <person name="Simpson J.T."/>
            <person name="Stenson P.D."/>
            <person name="Turner D.J."/>
            <person name="Vigilant L."/>
            <person name="Vilella A.J."/>
            <person name="Whitener W."/>
            <person name="Zhu B."/>
            <person name="Cooper D.N."/>
            <person name="de Jong P."/>
            <person name="Dermitzakis E.T."/>
            <person name="Eichler E.E."/>
            <person name="Flicek P."/>
            <person name="Goldman N."/>
            <person name="Mundy N.I."/>
            <person name="Ning Z."/>
            <person name="Odom D.T."/>
            <person name="Ponting C.P."/>
            <person name="Quail M.A."/>
            <person name="Ryder O.A."/>
            <person name="Searle S.M."/>
            <person name="Warren W.C."/>
            <person name="Wilson R.K."/>
            <person name="Schierup M.H."/>
            <person name="Rogers J."/>
            <person name="Tyler-Smith C."/>
            <person name="Durbin R."/>
        </authorList>
    </citation>
    <scope>NUCLEOTIDE SEQUENCE [LARGE SCALE GENOMIC DNA]</scope>
</reference>
<dbReference type="OMA" id="APPSEWA"/>
<evidence type="ECO:0000256" key="1">
    <source>
        <dbReference type="ARBA" id="ARBA00009113"/>
    </source>
</evidence>
<dbReference type="GeneID" id="101142229"/>
<reference evidence="2" key="3">
    <citation type="submission" date="2025-08" db="UniProtKB">
        <authorList>
            <consortium name="Ensembl"/>
        </authorList>
    </citation>
    <scope>IDENTIFICATION</scope>
</reference>
<dbReference type="InParanoid" id="A0A2I2YBV9"/>
<evidence type="ECO:0000313" key="2">
    <source>
        <dbReference type="Ensembl" id="ENSGGOP00000032419.1"/>
    </source>
</evidence>
<reference evidence="2" key="4">
    <citation type="submission" date="2025-09" db="UniProtKB">
        <authorList>
            <consortium name="Ensembl"/>
        </authorList>
    </citation>
    <scope>IDENTIFICATION</scope>
</reference>
<dbReference type="AlphaFoldDB" id="A0A2I2YBV9"/>
<sequence length="242" mass="26111">MGTGASEKQAEQKVRRAFEASEEAHGTLAASTPWVAMGSAYGSCTCLGAQPVTDLALWPVIYSCMGFSPQAYPAFWAYPWVLYGGYLWMGYPPPAALVPSVWLYWRGASSFDPLIGSPYLTALAPNLFPFPMRFPPTYSLASPTLGGATSSHCPQVGCWTPASSAPRAAVEGPSRGAPYLKTCKAPPSEWASRFGIWAPLPCCSSELRPLPPSPIEDSQLDPCCSRSSSRSPCRARRRLFEC</sequence>
<evidence type="ECO:0000313" key="3">
    <source>
        <dbReference type="Proteomes" id="UP000001519"/>
    </source>
</evidence>
<organism evidence="2 3">
    <name type="scientific">Gorilla gorilla gorilla</name>
    <name type="common">Western lowland gorilla</name>
    <dbReference type="NCBI Taxonomy" id="9595"/>
    <lineage>
        <taxon>Eukaryota</taxon>
        <taxon>Metazoa</taxon>
        <taxon>Chordata</taxon>
        <taxon>Craniata</taxon>
        <taxon>Vertebrata</taxon>
        <taxon>Euteleostomi</taxon>
        <taxon>Mammalia</taxon>
        <taxon>Eutheria</taxon>
        <taxon>Euarchontoglires</taxon>
        <taxon>Primates</taxon>
        <taxon>Haplorrhini</taxon>
        <taxon>Catarrhini</taxon>
        <taxon>Hominidae</taxon>
        <taxon>Gorilla</taxon>
    </lineage>
</organism>
<dbReference type="Proteomes" id="UP000001519">
    <property type="component" value="Chromosome 3"/>
</dbReference>
<dbReference type="GeneTree" id="ENSGT00390000007772"/>
<name>A0A2I2YBV9_GORGO</name>
<proteinExistence type="inferred from homology"/>
<dbReference type="PANTHER" id="PTHR31813:SF17">
    <property type="entry name" value="PROLINE-RICH PROTEIN 23E"/>
    <property type="match status" value="1"/>
</dbReference>
<gene>
    <name evidence="2" type="primary">PRR23E</name>
</gene>
<dbReference type="CTD" id="285311"/>
<comment type="similarity">
    <text evidence="1">Belongs to the PRR23 family.</text>
</comment>
<dbReference type="Ensembl" id="ENSGGOT00000043983.1">
    <property type="protein sequence ID" value="ENSGGOP00000032419.1"/>
    <property type="gene ID" value="ENSGGOG00000040736.1"/>
</dbReference>
<dbReference type="PANTHER" id="PTHR31813">
    <property type="entry name" value="PROLINE-RICH PROTEIN 23B"/>
    <property type="match status" value="1"/>
</dbReference>
<dbReference type="KEGG" id="ggo:101142229"/>